<proteinExistence type="inferred from homology"/>
<feature type="domain" description="Radical SAM core" evidence="12">
    <location>
        <begin position="139"/>
        <end position="371"/>
    </location>
</feature>
<dbReference type="InterPro" id="IPR020612">
    <property type="entry name" value="Methylthiotransferase_CS"/>
</dbReference>
<reference evidence="13" key="1">
    <citation type="submission" date="2020-10" db="EMBL/GenBank/DDBJ databases">
        <authorList>
            <person name="Gilroy R."/>
        </authorList>
    </citation>
    <scope>NUCLEOTIDE SEQUENCE</scope>
    <source>
        <strain evidence="13">7293</strain>
    </source>
</reference>
<feature type="binding site" evidence="8">
    <location>
        <position position="83"/>
    </location>
    <ligand>
        <name>[4Fe-4S] cluster</name>
        <dbReference type="ChEBI" id="CHEBI:49883"/>
        <label>1</label>
    </ligand>
</feature>
<keyword evidence="4 8" id="KW-0949">S-adenosyl-L-methionine</keyword>
<evidence type="ECO:0000259" key="10">
    <source>
        <dbReference type="PROSITE" id="PS50926"/>
    </source>
</evidence>
<dbReference type="InterPro" id="IPR038135">
    <property type="entry name" value="Methylthiotransferase_N_sf"/>
</dbReference>
<dbReference type="FunFam" id="3.80.30.20:FF:000001">
    <property type="entry name" value="tRNA-2-methylthio-N(6)-dimethylallyladenosine synthase 2"/>
    <property type="match status" value="1"/>
</dbReference>
<keyword evidence="2 8" id="KW-0963">Cytoplasm</keyword>
<evidence type="ECO:0000256" key="1">
    <source>
        <dbReference type="ARBA" id="ARBA00022485"/>
    </source>
</evidence>
<evidence type="ECO:0000256" key="2">
    <source>
        <dbReference type="ARBA" id="ARBA00022490"/>
    </source>
</evidence>
<evidence type="ECO:0000256" key="3">
    <source>
        <dbReference type="ARBA" id="ARBA00022679"/>
    </source>
</evidence>
<evidence type="ECO:0000256" key="6">
    <source>
        <dbReference type="ARBA" id="ARBA00023004"/>
    </source>
</evidence>
<keyword evidence="7 8" id="KW-0411">Iron-sulfur</keyword>
<comment type="caution">
    <text evidence="13">The sequence shown here is derived from an EMBL/GenBank/DDBJ whole genome shotgun (WGS) entry which is preliminary data.</text>
</comment>
<dbReference type="SFLD" id="SFLDG01061">
    <property type="entry name" value="methylthiotransferase"/>
    <property type="match status" value="1"/>
</dbReference>
<dbReference type="InterPro" id="IPR058240">
    <property type="entry name" value="rSAM_sf"/>
</dbReference>
<dbReference type="GO" id="GO:0103039">
    <property type="term" value="F:protein methylthiotransferase activity"/>
    <property type="evidence" value="ECO:0007669"/>
    <property type="project" value="UniProtKB-EC"/>
</dbReference>
<dbReference type="SUPFAM" id="SSF102114">
    <property type="entry name" value="Radical SAM enzymes"/>
    <property type="match status" value="1"/>
</dbReference>
<evidence type="ECO:0000256" key="5">
    <source>
        <dbReference type="ARBA" id="ARBA00022723"/>
    </source>
</evidence>
<dbReference type="InterPro" id="IPR007197">
    <property type="entry name" value="rSAM"/>
</dbReference>
<feature type="domain" description="MTTase N-terminal" evidence="11">
    <location>
        <begin position="7"/>
        <end position="118"/>
    </location>
</feature>
<dbReference type="SFLD" id="SFLDG01082">
    <property type="entry name" value="B12-binding_domain_containing"/>
    <property type="match status" value="1"/>
</dbReference>
<sequence>MFYDAGVKIYIESLGCAKNQVDSEILLSYAIENGYERCLDVTEADVIVVNTCGFIESAKKESIDAFFSLHDQNPKARIILAGCLAERYGRDMDLEEADAIFGNKDLSLFPNVLNGSERILIPQTYPDPDKERDDRKELFSYPGSAYLKISEGCNHRCSYCAIPVIRGDLRSRPMDKVIKEAERLIASGVYEINIVAQDLGAYGTDNGQPSQFVALMDKLSSLEGDFVLRMLYIHPDTFPEGLIELCKERKNILPYFDIPFQHADEKVLRAMRRTGNPEIYLSLIERIRTAMPDAVIRTTLMLGFPGEDKKAFDTLMDFTAKAQFDWMGSFLYSREEDTPAFDMRDEEEHEKAHNKAKRWQKELEKLQEGITQKRLERYVGHEYTALIEETIEGEDLAIGRIYAEAPDVDGLTVIMGRGMKSGDRVRVGITRTRGVDLEGVLID</sequence>
<dbReference type="Proteomes" id="UP000823615">
    <property type="component" value="Unassembled WGS sequence"/>
</dbReference>
<gene>
    <name evidence="8 13" type="primary">rimO</name>
    <name evidence="13" type="ORF">IAA97_03530</name>
</gene>
<dbReference type="InterPro" id="IPR006638">
    <property type="entry name" value="Elp3/MiaA/NifB-like_rSAM"/>
</dbReference>
<keyword evidence="1 8" id="KW-0004">4Fe-4S</keyword>
<dbReference type="InterPro" id="IPR013848">
    <property type="entry name" value="Methylthiotransferase_N"/>
</dbReference>
<dbReference type="NCBIfam" id="TIGR00089">
    <property type="entry name" value="MiaB/RimO family radical SAM methylthiotransferase"/>
    <property type="match status" value="1"/>
</dbReference>
<dbReference type="Gene3D" id="3.40.50.12160">
    <property type="entry name" value="Methylthiotransferase, N-terminal domain"/>
    <property type="match status" value="1"/>
</dbReference>
<dbReference type="PANTHER" id="PTHR43837:SF1">
    <property type="entry name" value="RIBOSOMAL PROTEIN US12 METHYLTHIOTRANSFERASE RIMO"/>
    <property type="match status" value="1"/>
</dbReference>
<evidence type="ECO:0000259" key="12">
    <source>
        <dbReference type="PROSITE" id="PS51918"/>
    </source>
</evidence>
<evidence type="ECO:0000256" key="9">
    <source>
        <dbReference type="SAM" id="Coils"/>
    </source>
</evidence>
<dbReference type="Pfam" id="PF00919">
    <property type="entry name" value="UPF0004"/>
    <property type="match status" value="1"/>
</dbReference>
<dbReference type="GO" id="GO:0035599">
    <property type="term" value="F:aspartic acid methylthiotransferase activity"/>
    <property type="evidence" value="ECO:0007669"/>
    <property type="project" value="TreeGrafter"/>
</dbReference>
<dbReference type="PROSITE" id="PS50926">
    <property type="entry name" value="TRAM"/>
    <property type="match status" value="1"/>
</dbReference>
<dbReference type="GO" id="GO:0006400">
    <property type="term" value="P:tRNA modification"/>
    <property type="evidence" value="ECO:0007669"/>
    <property type="project" value="InterPro"/>
</dbReference>
<feature type="binding site" evidence="8">
    <location>
        <position position="160"/>
    </location>
    <ligand>
        <name>[4Fe-4S] cluster</name>
        <dbReference type="ChEBI" id="CHEBI:49883"/>
        <label>2</label>
        <note>4Fe-4S-S-AdoMet</note>
    </ligand>
</feature>
<keyword evidence="9" id="KW-0175">Coiled coil</keyword>
<feature type="binding site" evidence="8">
    <location>
        <position position="52"/>
    </location>
    <ligand>
        <name>[4Fe-4S] cluster</name>
        <dbReference type="ChEBI" id="CHEBI:49883"/>
        <label>1</label>
    </ligand>
</feature>
<comment type="catalytic activity">
    <reaction evidence="8">
        <text>L-aspartate(89)-[ribosomal protein uS12]-hydrogen + (sulfur carrier)-SH + AH2 + 2 S-adenosyl-L-methionine = 3-methylsulfanyl-L-aspartate(89)-[ribosomal protein uS12]-hydrogen + (sulfur carrier)-H + 5'-deoxyadenosine + L-methionine + A + S-adenosyl-L-homocysteine + 2 H(+)</text>
        <dbReference type="Rhea" id="RHEA:37087"/>
        <dbReference type="Rhea" id="RHEA-COMP:10460"/>
        <dbReference type="Rhea" id="RHEA-COMP:10461"/>
        <dbReference type="Rhea" id="RHEA-COMP:14737"/>
        <dbReference type="Rhea" id="RHEA-COMP:14739"/>
        <dbReference type="ChEBI" id="CHEBI:13193"/>
        <dbReference type="ChEBI" id="CHEBI:15378"/>
        <dbReference type="ChEBI" id="CHEBI:17319"/>
        <dbReference type="ChEBI" id="CHEBI:17499"/>
        <dbReference type="ChEBI" id="CHEBI:29917"/>
        <dbReference type="ChEBI" id="CHEBI:29961"/>
        <dbReference type="ChEBI" id="CHEBI:57844"/>
        <dbReference type="ChEBI" id="CHEBI:57856"/>
        <dbReference type="ChEBI" id="CHEBI:59789"/>
        <dbReference type="ChEBI" id="CHEBI:64428"/>
        <dbReference type="ChEBI" id="CHEBI:73599"/>
        <dbReference type="EC" id="2.8.4.4"/>
    </reaction>
</comment>
<feature type="binding site" evidence="8">
    <location>
        <position position="153"/>
    </location>
    <ligand>
        <name>[4Fe-4S] cluster</name>
        <dbReference type="ChEBI" id="CHEBI:49883"/>
        <label>2</label>
        <note>4Fe-4S-S-AdoMet</note>
    </ligand>
</feature>
<dbReference type="InterPro" id="IPR023404">
    <property type="entry name" value="rSAM_horseshoe"/>
</dbReference>
<dbReference type="CDD" id="cd01335">
    <property type="entry name" value="Radical_SAM"/>
    <property type="match status" value="1"/>
</dbReference>
<organism evidence="13 14">
    <name type="scientific">Candidatus Ornithospirochaeta stercoripullorum</name>
    <dbReference type="NCBI Taxonomy" id="2840899"/>
    <lineage>
        <taxon>Bacteria</taxon>
        <taxon>Pseudomonadati</taxon>
        <taxon>Spirochaetota</taxon>
        <taxon>Spirochaetia</taxon>
        <taxon>Spirochaetales</taxon>
        <taxon>Spirochaetaceae</taxon>
        <taxon>Spirochaetaceae incertae sedis</taxon>
        <taxon>Candidatus Ornithospirochaeta</taxon>
    </lineage>
</organism>
<keyword evidence="13" id="KW-0687">Ribonucleoprotein</keyword>
<dbReference type="InterPro" id="IPR012340">
    <property type="entry name" value="NA-bd_OB-fold"/>
</dbReference>
<evidence type="ECO:0000256" key="7">
    <source>
        <dbReference type="ARBA" id="ARBA00023014"/>
    </source>
</evidence>
<comment type="function">
    <text evidence="8">Catalyzes the methylthiolation of an aspartic acid residue of ribosomal protein uS12.</text>
</comment>
<evidence type="ECO:0000313" key="14">
    <source>
        <dbReference type="Proteomes" id="UP000823615"/>
    </source>
</evidence>
<dbReference type="GO" id="GO:0005840">
    <property type="term" value="C:ribosome"/>
    <property type="evidence" value="ECO:0007669"/>
    <property type="project" value="UniProtKB-KW"/>
</dbReference>
<dbReference type="HAMAP" id="MF_01865">
    <property type="entry name" value="MTTase_RimO"/>
    <property type="match status" value="1"/>
</dbReference>
<keyword evidence="3 8" id="KW-0808">Transferase</keyword>
<dbReference type="PANTHER" id="PTHR43837">
    <property type="entry name" value="RIBOSOMAL PROTEIN S12 METHYLTHIOTRANSFERASE RIMO"/>
    <property type="match status" value="1"/>
</dbReference>
<dbReference type="SFLD" id="SFLDS00029">
    <property type="entry name" value="Radical_SAM"/>
    <property type="match status" value="1"/>
</dbReference>
<dbReference type="Pfam" id="PF04055">
    <property type="entry name" value="Radical_SAM"/>
    <property type="match status" value="1"/>
</dbReference>
<dbReference type="PROSITE" id="PS51449">
    <property type="entry name" value="MTTASE_N"/>
    <property type="match status" value="1"/>
</dbReference>
<dbReference type="PROSITE" id="PS51918">
    <property type="entry name" value="RADICAL_SAM"/>
    <property type="match status" value="1"/>
</dbReference>
<accession>A0A9D9DYP4</accession>
<keyword evidence="5 8" id="KW-0479">Metal-binding</keyword>
<dbReference type="EC" id="2.8.4.4" evidence="8"/>
<evidence type="ECO:0000256" key="4">
    <source>
        <dbReference type="ARBA" id="ARBA00022691"/>
    </source>
</evidence>
<protein>
    <recommendedName>
        <fullName evidence="8">Ribosomal protein uS12 methylthiotransferase RimO</fullName>
        <shortName evidence="8">uS12 MTTase</shortName>
        <shortName evidence="8">uS12 methylthiotransferase</shortName>
        <ecNumber evidence="8">2.8.4.4</ecNumber>
    </recommendedName>
    <alternativeName>
        <fullName evidence="8">Ribosomal protein uS12 (aspartate-C(3))-methylthiotransferase</fullName>
    </alternativeName>
    <alternativeName>
        <fullName evidence="8">Ribosome maturation factor RimO</fullName>
    </alternativeName>
</protein>
<dbReference type="PROSITE" id="PS01278">
    <property type="entry name" value="MTTASE_RADICAL"/>
    <property type="match status" value="1"/>
</dbReference>
<dbReference type="SMART" id="SM00729">
    <property type="entry name" value="Elp3"/>
    <property type="match status" value="1"/>
</dbReference>
<dbReference type="Pfam" id="PF18693">
    <property type="entry name" value="TRAM_2"/>
    <property type="match status" value="1"/>
</dbReference>
<dbReference type="EMBL" id="JADIMT010000046">
    <property type="protein sequence ID" value="MBO8436031.1"/>
    <property type="molecule type" value="Genomic_DNA"/>
</dbReference>
<reference evidence="13" key="2">
    <citation type="journal article" date="2021" name="PeerJ">
        <title>Extensive microbial diversity within the chicken gut microbiome revealed by metagenomics and culture.</title>
        <authorList>
            <person name="Gilroy R."/>
            <person name="Ravi A."/>
            <person name="Getino M."/>
            <person name="Pursley I."/>
            <person name="Horton D.L."/>
            <person name="Alikhan N.F."/>
            <person name="Baker D."/>
            <person name="Gharbi K."/>
            <person name="Hall N."/>
            <person name="Watson M."/>
            <person name="Adriaenssens E.M."/>
            <person name="Foster-Nyarko E."/>
            <person name="Jarju S."/>
            <person name="Secka A."/>
            <person name="Antonio M."/>
            <person name="Oren A."/>
            <person name="Chaudhuri R.R."/>
            <person name="La Ragione R."/>
            <person name="Hildebrand F."/>
            <person name="Pallen M.J."/>
        </authorList>
    </citation>
    <scope>NUCLEOTIDE SEQUENCE</scope>
    <source>
        <strain evidence="13">7293</strain>
    </source>
</reference>
<dbReference type="GO" id="GO:0051539">
    <property type="term" value="F:4 iron, 4 sulfur cluster binding"/>
    <property type="evidence" value="ECO:0007669"/>
    <property type="project" value="UniProtKB-UniRule"/>
</dbReference>
<dbReference type="GO" id="GO:0046872">
    <property type="term" value="F:metal ion binding"/>
    <property type="evidence" value="ECO:0007669"/>
    <property type="project" value="UniProtKB-KW"/>
</dbReference>
<evidence type="ECO:0000313" key="13">
    <source>
        <dbReference type="EMBL" id="MBO8436031.1"/>
    </source>
</evidence>
<comment type="similarity">
    <text evidence="8">Belongs to the methylthiotransferase family. RimO subfamily.</text>
</comment>
<dbReference type="InterPro" id="IPR005840">
    <property type="entry name" value="Ribosomal_uS12_MeSTrfase_RimO"/>
</dbReference>
<feature type="coiled-coil region" evidence="9">
    <location>
        <begin position="349"/>
        <end position="376"/>
    </location>
</feature>
<evidence type="ECO:0000256" key="8">
    <source>
        <dbReference type="HAMAP-Rule" id="MF_01865"/>
    </source>
</evidence>
<feature type="binding site" evidence="8">
    <location>
        <position position="157"/>
    </location>
    <ligand>
        <name>[4Fe-4S] cluster</name>
        <dbReference type="ChEBI" id="CHEBI:49883"/>
        <label>2</label>
        <note>4Fe-4S-S-AdoMet</note>
    </ligand>
</feature>
<name>A0A9D9DYP4_9SPIO</name>
<dbReference type="InterPro" id="IPR005839">
    <property type="entry name" value="Methylthiotransferase"/>
</dbReference>
<comment type="cofactor">
    <cofactor evidence="8">
        <name>[4Fe-4S] cluster</name>
        <dbReference type="ChEBI" id="CHEBI:49883"/>
    </cofactor>
    <text evidence="8">Binds 2 [4Fe-4S] clusters. One cluster is coordinated with 3 cysteines and an exchangeable S-adenosyl-L-methionine.</text>
</comment>
<evidence type="ECO:0000259" key="11">
    <source>
        <dbReference type="PROSITE" id="PS51449"/>
    </source>
</evidence>
<comment type="subcellular location">
    <subcellularLocation>
        <location evidence="8">Cytoplasm</location>
    </subcellularLocation>
</comment>
<dbReference type="InterPro" id="IPR002792">
    <property type="entry name" value="TRAM_dom"/>
</dbReference>
<dbReference type="GO" id="GO:0005829">
    <property type="term" value="C:cytosol"/>
    <property type="evidence" value="ECO:0007669"/>
    <property type="project" value="TreeGrafter"/>
</dbReference>
<feature type="binding site" evidence="8">
    <location>
        <position position="16"/>
    </location>
    <ligand>
        <name>[4Fe-4S] cluster</name>
        <dbReference type="ChEBI" id="CHEBI:49883"/>
        <label>1</label>
    </ligand>
</feature>
<feature type="domain" description="TRAM" evidence="10">
    <location>
        <begin position="376"/>
        <end position="443"/>
    </location>
</feature>
<dbReference type="Gene3D" id="3.80.30.20">
    <property type="entry name" value="tm_1862 like domain"/>
    <property type="match status" value="1"/>
</dbReference>
<dbReference type="AlphaFoldDB" id="A0A9D9DYP4"/>
<keyword evidence="6 8" id="KW-0408">Iron</keyword>
<dbReference type="NCBIfam" id="TIGR01125">
    <property type="entry name" value="30S ribosomal protein S12 methylthiotransferase RimO"/>
    <property type="match status" value="1"/>
</dbReference>
<keyword evidence="13" id="KW-0689">Ribosomal protein</keyword>
<dbReference type="Gene3D" id="2.40.50.140">
    <property type="entry name" value="Nucleic acid-binding proteins"/>
    <property type="match status" value="1"/>
</dbReference>